<evidence type="ECO:0000313" key="5">
    <source>
        <dbReference type="EMBL" id="CAJ2504757.1"/>
    </source>
</evidence>
<comment type="caution">
    <text evidence="5">The sequence shown here is derived from an EMBL/GenBank/DDBJ whole genome shotgun (WGS) entry which is preliminary data.</text>
</comment>
<name>A0AAI8YHG2_9PEZI</name>
<gene>
    <name evidence="5" type="ORF">KHLLAP_LOCUS5225</name>
</gene>
<evidence type="ECO:0000256" key="4">
    <source>
        <dbReference type="SAM" id="Phobius"/>
    </source>
</evidence>
<dbReference type="Pfam" id="PF11807">
    <property type="entry name" value="UstYa"/>
    <property type="match status" value="1"/>
</dbReference>
<evidence type="ECO:0000256" key="3">
    <source>
        <dbReference type="SAM" id="MobiDB-lite"/>
    </source>
</evidence>
<proteinExistence type="inferred from homology"/>
<keyword evidence="6" id="KW-1185">Reference proteome</keyword>
<keyword evidence="4" id="KW-0812">Transmembrane</keyword>
<comment type="pathway">
    <text evidence="1">Mycotoxin biosynthesis.</text>
</comment>
<dbReference type="EMBL" id="CAUWAG010000007">
    <property type="protein sequence ID" value="CAJ2504757.1"/>
    <property type="molecule type" value="Genomic_DNA"/>
</dbReference>
<protein>
    <submittedName>
        <fullName evidence="5">Uu.00g121510.m01.CDS01</fullName>
    </submittedName>
</protein>
<sequence length="292" mass="34174">MFSTPKFEYSSLPSAGEQLTPDDERHHFVDDLEKLAGESLRPGLFHRTIQRARIYTPSVAILIPWSLVLLCVWRILYWEAQGPNELECTRLLNPYSPLIEEGLVEYYDTNFDNEFAHKTEYRGPPTPDIEVAWNRLWNRGAVEVPVEGLAKLNKSGDLLKHAHFDPNRGYSSILEAFHQLHCLNLIRQFTWRDYYYEHLQEWLAMPENQRMVDLNVSDHRSVGDRMHVDHCIETLRLQLMCNADVTPLLILLDDSSEHGTAADFNTHHKCRNWDKLLDWQDKHNTDDEPEPE</sequence>
<dbReference type="PANTHER" id="PTHR33365:SF4">
    <property type="entry name" value="CYCLOCHLOROTINE BIOSYNTHESIS PROTEIN O"/>
    <property type="match status" value="1"/>
</dbReference>
<accession>A0AAI8YHG2</accession>
<evidence type="ECO:0000313" key="6">
    <source>
        <dbReference type="Proteomes" id="UP001295740"/>
    </source>
</evidence>
<keyword evidence="4" id="KW-1133">Transmembrane helix</keyword>
<reference evidence="5" key="1">
    <citation type="submission" date="2023-10" db="EMBL/GenBank/DDBJ databases">
        <authorList>
            <person name="Hackl T."/>
        </authorList>
    </citation>
    <scope>NUCLEOTIDE SEQUENCE</scope>
</reference>
<evidence type="ECO:0000256" key="2">
    <source>
        <dbReference type="ARBA" id="ARBA00035112"/>
    </source>
</evidence>
<feature type="region of interest" description="Disordered" evidence="3">
    <location>
        <begin position="1"/>
        <end position="20"/>
    </location>
</feature>
<feature type="transmembrane region" description="Helical" evidence="4">
    <location>
        <begin position="54"/>
        <end position="76"/>
    </location>
</feature>
<dbReference type="AlphaFoldDB" id="A0AAI8YHG2"/>
<dbReference type="PANTHER" id="PTHR33365">
    <property type="entry name" value="YALI0B05434P"/>
    <property type="match status" value="1"/>
</dbReference>
<comment type="similarity">
    <text evidence="2">Belongs to the ustYa family.</text>
</comment>
<keyword evidence="4" id="KW-0472">Membrane</keyword>
<dbReference type="Proteomes" id="UP001295740">
    <property type="component" value="Unassembled WGS sequence"/>
</dbReference>
<dbReference type="InterPro" id="IPR021765">
    <property type="entry name" value="UstYa-like"/>
</dbReference>
<evidence type="ECO:0000256" key="1">
    <source>
        <dbReference type="ARBA" id="ARBA00004685"/>
    </source>
</evidence>
<dbReference type="GO" id="GO:0043386">
    <property type="term" value="P:mycotoxin biosynthetic process"/>
    <property type="evidence" value="ECO:0007669"/>
    <property type="project" value="InterPro"/>
</dbReference>
<organism evidence="5 6">
    <name type="scientific">Anthostomella pinea</name>
    <dbReference type="NCBI Taxonomy" id="933095"/>
    <lineage>
        <taxon>Eukaryota</taxon>
        <taxon>Fungi</taxon>
        <taxon>Dikarya</taxon>
        <taxon>Ascomycota</taxon>
        <taxon>Pezizomycotina</taxon>
        <taxon>Sordariomycetes</taxon>
        <taxon>Xylariomycetidae</taxon>
        <taxon>Xylariales</taxon>
        <taxon>Xylariaceae</taxon>
        <taxon>Anthostomella</taxon>
    </lineage>
</organism>